<dbReference type="STRING" id="360412.LARV_02364"/>
<dbReference type="Proteomes" id="UP000055060">
    <property type="component" value="Unassembled WGS sequence"/>
</dbReference>
<accession>A0A0S7BAD9</accession>
<evidence type="ECO:0000313" key="2">
    <source>
        <dbReference type="Proteomes" id="UP000055060"/>
    </source>
</evidence>
<dbReference type="EMBL" id="DF967972">
    <property type="protein sequence ID" value="GAP14591.1"/>
    <property type="molecule type" value="Genomic_DNA"/>
</dbReference>
<dbReference type="RefSeq" id="WP_075073834.1">
    <property type="nucleotide sequence ID" value="NZ_DF967972.1"/>
</dbReference>
<gene>
    <name evidence="1" type="ORF">LARV_02364</name>
</gene>
<dbReference type="AlphaFoldDB" id="A0A0S7BAD9"/>
<dbReference type="InterPro" id="IPR036746">
    <property type="entry name" value="TT1725-like_sf"/>
</dbReference>
<name>A0A0S7BAD9_9CHLR</name>
<keyword evidence="2" id="KW-1185">Reference proteome</keyword>
<dbReference type="PANTHER" id="PTHR36441:SF1">
    <property type="entry name" value="DUF503 DOMAIN-CONTAINING PROTEIN"/>
    <property type="match status" value="1"/>
</dbReference>
<dbReference type="Pfam" id="PF04456">
    <property type="entry name" value="DUF503"/>
    <property type="match status" value="1"/>
</dbReference>
<dbReference type="Gene3D" id="3.30.70.1120">
    <property type="entry name" value="TT1725-like"/>
    <property type="match status" value="1"/>
</dbReference>
<dbReference type="InterPro" id="IPR007546">
    <property type="entry name" value="DUF503"/>
</dbReference>
<dbReference type="SUPFAM" id="SSF103007">
    <property type="entry name" value="Hypothetical protein TT1725"/>
    <property type="match status" value="1"/>
</dbReference>
<reference evidence="1" key="1">
    <citation type="submission" date="2015-07" db="EMBL/GenBank/DDBJ databases">
        <title>Draft Genome Sequences of Anaerolinea thermolimosa IMO-1, Bellilinea caldifistulae GOMI-1, Leptolinea tardivitalis YMTK-2, Levilinea saccharolytica KIBI-1,Longilinea arvoryzae KOME-1, Previously Described as Members of the Anaerolineaceae (Chloroflexi).</title>
        <authorList>
            <person name="Sekiguchi Y."/>
            <person name="Ohashi A."/>
            <person name="Matsuura N."/>
            <person name="Tourlousse M.D."/>
        </authorList>
    </citation>
    <scope>NUCLEOTIDE SEQUENCE [LARGE SCALE GENOMIC DNA]</scope>
    <source>
        <strain evidence="1">KOME-1</strain>
    </source>
</reference>
<proteinExistence type="predicted"/>
<protein>
    <submittedName>
        <fullName evidence="1">Uncharacterized protein conserved in bacteria</fullName>
    </submittedName>
</protein>
<evidence type="ECO:0000313" key="1">
    <source>
        <dbReference type="EMBL" id="GAP14591.1"/>
    </source>
</evidence>
<sequence>MAIGLLTLLIELPGCASLKQKRSQVKPLLARLHREFNISAAEIDHLDRWQSAVLGCVVISNDSQHNQRVLQQVVSYVETNFPNLLIQQHRIESI</sequence>
<dbReference type="PANTHER" id="PTHR36441">
    <property type="entry name" value="HYPOTHETICAL CYTOSOLIC PROTEIN"/>
    <property type="match status" value="1"/>
</dbReference>
<organism evidence="1">
    <name type="scientific">Longilinea arvoryzae</name>
    <dbReference type="NCBI Taxonomy" id="360412"/>
    <lineage>
        <taxon>Bacteria</taxon>
        <taxon>Bacillati</taxon>
        <taxon>Chloroflexota</taxon>
        <taxon>Anaerolineae</taxon>
        <taxon>Anaerolineales</taxon>
        <taxon>Anaerolineaceae</taxon>
        <taxon>Longilinea</taxon>
    </lineage>
</organism>